<organism evidence="8 9">
    <name type="scientific">Exophiala xenobiotica</name>
    <dbReference type="NCBI Taxonomy" id="348802"/>
    <lineage>
        <taxon>Eukaryota</taxon>
        <taxon>Fungi</taxon>
        <taxon>Dikarya</taxon>
        <taxon>Ascomycota</taxon>
        <taxon>Pezizomycotina</taxon>
        <taxon>Eurotiomycetes</taxon>
        <taxon>Chaetothyriomycetidae</taxon>
        <taxon>Chaetothyriales</taxon>
        <taxon>Herpotrichiellaceae</taxon>
        <taxon>Exophiala</taxon>
    </lineage>
</organism>
<dbReference type="Gene3D" id="1.10.287.1060">
    <property type="entry name" value="ESAT-6-like"/>
    <property type="match status" value="1"/>
</dbReference>
<gene>
    <name evidence="8" type="ORF">PV05_01570</name>
</gene>
<dbReference type="Gene3D" id="6.10.250.1710">
    <property type="match status" value="1"/>
</dbReference>
<dbReference type="GO" id="GO:0006900">
    <property type="term" value="P:vesicle budding from membrane"/>
    <property type="evidence" value="ECO:0007669"/>
    <property type="project" value="TreeGrafter"/>
</dbReference>
<dbReference type="GeneID" id="25323478"/>
<dbReference type="RefSeq" id="XP_013322034.1">
    <property type="nucleotide sequence ID" value="XM_013466580.1"/>
</dbReference>
<dbReference type="PANTHER" id="PTHR22761:SF10">
    <property type="entry name" value="GH13992P"/>
    <property type="match status" value="1"/>
</dbReference>
<dbReference type="STRING" id="348802.A0A0D2F3E9"/>
<dbReference type="GO" id="GO:0005771">
    <property type="term" value="C:multivesicular body"/>
    <property type="evidence" value="ECO:0007669"/>
    <property type="project" value="TreeGrafter"/>
</dbReference>
<evidence type="ECO:0000256" key="5">
    <source>
        <dbReference type="ARBA" id="ARBA00042586"/>
    </source>
</evidence>
<keyword evidence="6" id="KW-0175">Coiled coil</keyword>
<dbReference type="AlphaFoldDB" id="A0A0D2F3E9"/>
<accession>A0A0D2F3E9</accession>
<dbReference type="HOGENOM" id="CLU_071097_1_0_1"/>
<evidence type="ECO:0000313" key="9">
    <source>
        <dbReference type="Proteomes" id="UP000054342"/>
    </source>
</evidence>
<reference evidence="8 9" key="1">
    <citation type="submission" date="2015-01" db="EMBL/GenBank/DDBJ databases">
        <title>The Genome Sequence of Exophiala xenobiotica CBS118157.</title>
        <authorList>
            <consortium name="The Broad Institute Genomics Platform"/>
            <person name="Cuomo C."/>
            <person name="de Hoog S."/>
            <person name="Gorbushina A."/>
            <person name="Stielow B."/>
            <person name="Teixiera M."/>
            <person name="Abouelleil A."/>
            <person name="Chapman S.B."/>
            <person name="Priest M."/>
            <person name="Young S.K."/>
            <person name="Wortman J."/>
            <person name="Nusbaum C."/>
            <person name="Birren B."/>
        </authorList>
    </citation>
    <scope>NUCLEOTIDE SEQUENCE [LARGE SCALE GENOMIC DNA]</scope>
    <source>
        <strain evidence="8 9">CBS 118157</strain>
    </source>
</reference>
<keyword evidence="9" id="KW-1185">Reference proteome</keyword>
<evidence type="ECO:0000256" key="4">
    <source>
        <dbReference type="ARBA" id="ARBA00040017"/>
    </source>
</evidence>
<dbReference type="EMBL" id="KN847317">
    <property type="protein sequence ID" value="KIW61450.1"/>
    <property type="molecule type" value="Genomic_DNA"/>
</dbReference>
<sequence length="219" mass="24463">MWSWFGGAGAQARRDAPKNAILKLRQQLDMLQKREKHLESQMAEQDAVARKNISTNKTAAKAALRRKKLHERTLEQTSAQIAQIEQQIYSIEAANINQETLNAMKNAGQAMKQIHGNLTIDKVDQTMDELREQHALGEEIASAITNAPIGEPIDEADLEEELEGLEQEAMDERMISTGPTPVTGDVNRLPAVSNAPLKQTTQEEDEEEELKRMQAELAL</sequence>
<comment type="subcellular location">
    <subcellularLocation>
        <location evidence="1">Endosome</location>
    </subcellularLocation>
</comment>
<dbReference type="Proteomes" id="UP000054342">
    <property type="component" value="Unassembled WGS sequence"/>
</dbReference>
<evidence type="ECO:0000256" key="1">
    <source>
        <dbReference type="ARBA" id="ARBA00004177"/>
    </source>
</evidence>
<name>A0A0D2F3E9_9EURO</name>
<evidence type="ECO:0000256" key="3">
    <source>
        <dbReference type="ARBA" id="ARBA00022753"/>
    </source>
</evidence>
<dbReference type="Pfam" id="PF03357">
    <property type="entry name" value="Snf7"/>
    <property type="match status" value="1"/>
</dbReference>
<proteinExistence type="inferred from homology"/>
<feature type="compositionally biased region" description="Basic and acidic residues" evidence="7">
    <location>
        <begin position="209"/>
        <end position="219"/>
    </location>
</feature>
<keyword evidence="3" id="KW-0967">Endosome</keyword>
<dbReference type="GO" id="GO:0009898">
    <property type="term" value="C:cytoplasmic side of plasma membrane"/>
    <property type="evidence" value="ECO:0007669"/>
    <property type="project" value="TreeGrafter"/>
</dbReference>
<evidence type="ECO:0000313" key="8">
    <source>
        <dbReference type="EMBL" id="KIW61450.1"/>
    </source>
</evidence>
<dbReference type="OrthoDB" id="5592979at2759"/>
<feature type="region of interest" description="Disordered" evidence="7">
    <location>
        <begin position="175"/>
        <end position="219"/>
    </location>
</feature>
<protein>
    <recommendedName>
        <fullName evidence="4">Vacuolar-sorting protein SNF7</fullName>
    </recommendedName>
    <alternativeName>
        <fullName evidence="5">Vacuolar protein-sorting-associated protein 32</fullName>
    </alternativeName>
</protein>
<evidence type="ECO:0000256" key="6">
    <source>
        <dbReference type="SAM" id="Coils"/>
    </source>
</evidence>
<dbReference type="GO" id="GO:0000815">
    <property type="term" value="C:ESCRT III complex"/>
    <property type="evidence" value="ECO:0007669"/>
    <property type="project" value="TreeGrafter"/>
</dbReference>
<comment type="similarity">
    <text evidence="2">Belongs to the SNF7 family.</text>
</comment>
<dbReference type="InterPro" id="IPR005024">
    <property type="entry name" value="Snf7_fam"/>
</dbReference>
<dbReference type="GO" id="GO:0032511">
    <property type="term" value="P:late endosome to vacuole transport via multivesicular body sorting pathway"/>
    <property type="evidence" value="ECO:0007669"/>
    <property type="project" value="TreeGrafter"/>
</dbReference>
<dbReference type="PANTHER" id="PTHR22761">
    <property type="entry name" value="CHARGED MULTIVESICULAR BODY PROTEIN"/>
    <property type="match status" value="1"/>
</dbReference>
<evidence type="ECO:0000256" key="7">
    <source>
        <dbReference type="SAM" id="MobiDB-lite"/>
    </source>
</evidence>
<feature type="coiled-coil region" evidence="6">
    <location>
        <begin position="21"/>
        <end position="94"/>
    </location>
</feature>
<evidence type="ECO:0000256" key="2">
    <source>
        <dbReference type="ARBA" id="ARBA00006190"/>
    </source>
</evidence>